<dbReference type="AlphaFoldDB" id="A0A1W1Y1G3"/>
<keyword evidence="1" id="KW-0732">Signal</keyword>
<feature type="coiled-coil region" evidence="1">
    <location>
        <begin position="23"/>
        <end position="125"/>
    </location>
</feature>
<organism evidence="3 4">
    <name type="scientific">Andreprevotia lacus DSM 23236</name>
    <dbReference type="NCBI Taxonomy" id="1121001"/>
    <lineage>
        <taxon>Bacteria</taxon>
        <taxon>Pseudomonadati</taxon>
        <taxon>Pseudomonadota</taxon>
        <taxon>Betaproteobacteria</taxon>
        <taxon>Neisseriales</taxon>
        <taxon>Chitinibacteraceae</taxon>
        <taxon>Andreprevotia</taxon>
    </lineage>
</organism>
<comment type="subcellular location">
    <subcellularLocation>
        <location evidence="1">Periplasm</location>
    </subcellularLocation>
</comment>
<dbReference type="RefSeq" id="WP_084092901.1">
    <property type="nucleotide sequence ID" value="NZ_FWXD01000038.1"/>
</dbReference>
<comment type="similarity">
    <text evidence="1">Belongs to the CpoB family.</text>
</comment>
<dbReference type="InterPro" id="IPR034706">
    <property type="entry name" value="CpoB"/>
</dbReference>
<dbReference type="HAMAP" id="MF_02066">
    <property type="entry name" value="CpoB"/>
    <property type="match status" value="1"/>
</dbReference>
<evidence type="ECO:0000313" key="3">
    <source>
        <dbReference type="EMBL" id="SMC29641.1"/>
    </source>
</evidence>
<feature type="domain" description="YbgF trimerisation" evidence="2">
    <location>
        <begin position="53"/>
        <end position="111"/>
    </location>
</feature>
<dbReference type="GO" id="GO:0030288">
    <property type="term" value="C:outer membrane-bounded periplasmic space"/>
    <property type="evidence" value="ECO:0007669"/>
    <property type="project" value="UniProtKB-UniRule"/>
</dbReference>
<dbReference type="NCBIfam" id="TIGR02795">
    <property type="entry name" value="tol_pal_ybgF"/>
    <property type="match status" value="1"/>
</dbReference>
<dbReference type="Proteomes" id="UP000192761">
    <property type="component" value="Unassembled WGS sequence"/>
</dbReference>
<dbReference type="InterPro" id="IPR014162">
    <property type="entry name" value="CpoB_C"/>
</dbReference>
<keyword evidence="1" id="KW-0131">Cell cycle</keyword>
<name>A0A1W1Y1G3_9NEIS</name>
<gene>
    <name evidence="1" type="primary">cpoB</name>
    <name evidence="3" type="ORF">SAMN02745857_03981</name>
</gene>
<dbReference type="GO" id="GO:0043093">
    <property type="term" value="P:FtsZ-dependent cytokinesis"/>
    <property type="evidence" value="ECO:0007669"/>
    <property type="project" value="UniProtKB-UniRule"/>
</dbReference>
<proteinExistence type="inferred from homology"/>
<dbReference type="STRING" id="1121001.SAMN02745857_03981"/>
<dbReference type="Pfam" id="PF13174">
    <property type="entry name" value="TPR_6"/>
    <property type="match status" value="1"/>
</dbReference>
<comment type="function">
    <text evidence="1">Mediates coordination of peptidoglycan synthesis and outer membrane constriction during cell division.</text>
</comment>
<evidence type="ECO:0000259" key="2">
    <source>
        <dbReference type="Pfam" id="PF16331"/>
    </source>
</evidence>
<keyword evidence="1" id="KW-0574">Periplasm</keyword>
<dbReference type="GO" id="GO:0070206">
    <property type="term" value="P:protein trimerization"/>
    <property type="evidence" value="ECO:0007669"/>
    <property type="project" value="InterPro"/>
</dbReference>
<feature type="signal peptide" evidence="1">
    <location>
        <begin position="1"/>
        <end position="18"/>
    </location>
</feature>
<dbReference type="InterPro" id="IPR011990">
    <property type="entry name" value="TPR-like_helical_dom_sf"/>
</dbReference>
<keyword evidence="4" id="KW-1185">Reference proteome</keyword>
<dbReference type="Pfam" id="PF13432">
    <property type="entry name" value="TPR_16"/>
    <property type="match status" value="1"/>
</dbReference>
<dbReference type="Gene3D" id="1.25.40.10">
    <property type="entry name" value="Tetratricopeptide repeat domain"/>
    <property type="match status" value="1"/>
</dbReference>
<dbReference type="InterPro" id="IPR032519">
    <property type="entry name" value="YbgF_tri"/>
</dbReference>
<keyword evidence="1" id="KW-0175">Coiled coil</keyword>
<dbReference type="SUPFAM" id="SSF48452">
    <property type="entry name" value="TPR-like"/>
    <property type="match status" value="1"/>
</dbReference>
<evidence type="ECO:0000313" key="4">
    <source>
        <dbReference type="Proteomes" id="UP000192761"/>
    </source>
</evidence>
<dbReference type="Pfam" id="PF16331">
    <property type="entry name" value="TolA_bind_tri"/>
    <property type="match status" value="1"/>
</dbReference>
<reference evidence="3 4" key="1">
    <citation type="submission" date="2017-04" db="EMBL/GenBank/DDBJ databases">
        <authorList>
            <person name="Afonso C.L."/>
            <person name="Miller P.J."/>
            <person name="Scott M.A."/>
            <person name="Spackman E."/>
            <person name="Goraichik I."/>
            <person name="Dimitrov K.M."/>
            <person name="Suarez D.L."/>
            <person name="Swayne D.E."/>
        </authorList>
    </citation>
    <scope>NUCLEOTIDE SEQUENCE [LARGE SCALE GENOMIC DNA]</scope>
    <source>
        <strain evidence="3 4">DSM 23236</strain>
    </source>
</reference>
<accession>A0A1W1Y1G3</accession>
<dbReference type="EMBL" id="FWXD01000038">
    <property type="protein sequence ID" value="SMC29641.1"/>
    <property type="molecule type" value="Genomic_DNA"/>
</dbReference>
<feature type="chain" id="PRO_5013415749" description="Cell division coordinator CpoB" evidence="1">
    <location>
        <begin position="19"/>
        <end position="247"/>
    </location>
</feature>
<dbReference type="InterPro" id="IPR019734">
    <property type="entry name" value="TPR_rpt"/>
</dbReference>
<dbReference type="OrthoDB" id="8525418at2"/>
<evidence type="ECO:0000256" key="1">
    <source>
        <dbReference type="HAMAP-Rule" id="MF_02066"/>
    </source>
</evidence>
<protein>
    <recommendedName>
        <fullName evidence="1">Cell division coordinator CpoB</fullName>
    </recommendedName>
</protein>
<keyword evidence="1" id="KW-0132">Cell division</keyword>
<sequence precursor="true">MKKLAALMMLAFAVNAHAGLFDDSEARKQIDELRTQVQQQQQQNQQQIVQLQTGSRRVLDLVNEIEQLKQDNANLRGVIEVLQFNLDEATKRQKDLYVDLDNRVRKIEEAKVEQAKEQASAAQQSESQSFDAAVALSRAAKHKEAVAAFRQFLTDYPNSANAPAAQYWLGSSLTALKDYKGASAAYGTVVSKYPDDAVAPDALFGLAVVANVQKDKKTAKQYLLQLIEKYPQSEKAATAKKALLATD</sequence>
<dbReference type="Gene3D" id="1.20.5.110">
    <property type="match status" value="1"/>
</dbReference>